<dbReference type="SUPFAM" id="SSF56349">
    <property type="entry name" value="DNA breaking-rejoining enzymes"/>
    <property type="match status" value="1"/>
</dbReference>
<dbReference type="Proteomes" id="UP000698059">
    <property type="component" value="Unassembled WGS sequence"/>
</dbReference>
<proteinExistence type="predicted"/>
<accession>A0ABS2LAW7</accession>
<name>A0ABS2LAW7_9CELL</name>
<dbReference type="EMBL" id="JAFBBO010000001">
    <property type="protein sequence ID" value="MBM7477467.1"/>
    <property type="molecule type" value="Genomic_DNA"/>
</dbReference>
<feature type="region of interest" description="Disordered" evidence="2">
    <location>
        <begin position="93"/>
        <end position="143"/>
    </location>
</feature>
<keyword evidence="1" id="KW-0233">DNA recombination</keyword>
<dbReference type="Gene3D" id="1.10.443.10">
    <property type="entry name" value="Intergrase catalytic core"/>
    <property type="match status" value="1"/>
</dbReference>
<keyword evidence="4" id="KW-1185">Reference proteome</keyword>
<dbReference type="RefSeq" id="WP_205305750.1">
    <property type="nucleotide sequence ID" value="NZ_BAAAVF010000024.1"/>
</dbReference>
<dbReference type="InterPro" id="IPR011010">
    <property type="entry name" value="DNA_brk_join_enz"/>
</dbReference>
<gene>
    <name evidence="3" type="ORF">JOD49_000387</name>
</gene>
<evidence type="ECO:0000313" key="4">
    <source>
        <dbReference type="Proteomes" id="UP000698059"/>
    </source>
</evidence>
<evidence type="ECO:0000313" key="3">
    <source>
        <dbReference type="EMBL" id="MBM7477467.1"/>
    </source>
</evidence>
<sequence>MSLTIPSFAVGVLRRRREQLCENELDAVFVTRNGNGGFAHSLRRARRDIRSQADREWVGLHTFRTTVATMIEREFGAARAVTGDSGRRAGVITDLGDEPDDHTRAAAKVAPARQRKTIGEGARIVRRDPPVSASTSSPEPPAG</sequence>
<protein>
    <submittedName>
        <fullName evidence="3">Integrase</fullName>
    </submittedName>
</protein>
<reference evidence="3 4" key="1">
    <citation type="submission" date="2021-01" db="EMBL/GenBank/DDBJ databases">
        <title>Sequencing the genomes of 1000 actinobacteria strains.</title>
        <authorList>
            <person name="Klenk H.-P."/>
        </authorList>
    </citation>
    <scope>NUCLEOTIDE SEQUENCE [LARGE SCALE GENOMIC DNA]</scope>
    <source>
        <strain evidence="3 4">DSM 46000</strain>
    </source>
</reference>
<comment type="caution">
    <text evidence="3">The sequence shown here is derived from an EMBL/GenBank/DDBJ whole genome shotgun (WGS) entry which is preliminary data.</text>
</comment>
<evidence type="ECO:0000256" key="1">
    <source>
        <dbReference type="ARBA" id="ARBA00023172"/>
    </source>
</evidence>
<evidence type="ECO:0000256" key="2">
    <source>
        <dbReference type="SAM" id="MobiDB-lite"/>
    </source>
</evidence>
<dbReference type="InterPro" id="IPR013762">
    <property type="entry name" value="Integrase-like_cat_sf"/>
</dbReference>
<organism evidence="3 4">
    <name type="scientific">Oerskovia jenensis</name>
    <dbReference type="NCBI Taxonomy" id="162169"/>
    <lineage>
        <taxon>Bacteria</taxon>
        <taxon>Bacillati</taxon>
        <taxon>Actinomycetota</taxon>
        <taxon>Actinomycetes</taxon>
        <taxon>Micrococcales</taxon>
        <taxon>Cellulomonadaceae</taxon>
        <taxon>Oerskovia</taxon>
    </lineage>
</organism>